<dbReference type="EMBL" id="CP042831">
    <property type="protein sequence ID" value="QEE50083.1"/>
    <property type="molecule type" value="Genomic_DNA"/>
</dbReference>
<evidence type="ECO:0000256" key="1">
    <source>
        <dbReference type="SAM" id="Coils"/>
    </source>
</evidence>
<gene>
    <name evidence="2" type="ORF">FUA48_10980</name>
</gene>
<dbReference type="RefSeq" id="WP_147583571.1">
    <property type="nucleotide sequence ID" value="NZ_CP042831.1"/>
</dbReference>
<organism evidence="2 3">
    <name type="scientific">Flavobacterium alkalisoli</name>
    <dbReference type="NCBI Taxonomy" id="2602769"/>
    <lineage>
        <taxon>Bacteria</taxon>
        <taxon>Pseudomonadati</taxon>
        <taxon>Bacteroidota</taxon>
        <taxon>Flavobacteriia</taxon>
        <taxon>Flavobacteriales</taxon>
        <taxon>Flavobacteriaceae</taxon>
        <taxon>Flavobacterium</taxon>
    </lineage>
</organism>
<dbReference type="Proteomes" id="UP000321222">
    <property type="component" value="Chromosome"/>
</dbReference>
<sequence length="213" mass="24438">MVRRLIPYCISLILLVIIVSQCKSGFREKEMYNSNLTALTDTVSYYKNRLGNQTATIKTLELQKEQLDKVIIQKDKQLKTLTAEFSSVNSVIKYSTQTKIDTLVTVFKNPVDSLPRFSITGNRFDKWFSFKYKVTNDSLILSPFITHTGAAIVTGYKRKWFLGKETLTTDITFSNPYIEVNQLSSAQVNIRQPLYRKWYVWLGIGIVGGLLLK</sequence>
<evidence type="ECO:0000313" key="3">
    <source>
        <dbReference type="Proteomes" id="UP000321222"/>
    </source>
</evidence>
<dbReference type="OrthoDB" id="1356506at2"/>
<dbReference type="Pfam" id="PF20186">
    <property type="entry name" value="DUF6549"/>
    <property type="match status" value="1"/>
</dbReference>
<reference evidence="2 3" key="1">
    <citation type="submission" date="2019-08" db="EMBL/GenBank/DDBJ databases">
        <title>Flavobacterium alkalisoli sp. nov., isolated from rhizosphere soil of Suaeda salsa.</title>
        <authorList>
            <person name="Sun J.-Q."/>
            <person name="Xu L."/>
        </authorList>
    </citation>
    <scope>NUCLEOTIDE SEQUENCE [LARGE SCALE GENOMIC DNA]</scope>
    <source>
        <strain evidence="2 3">XS-5</strain>
    </source>
</reference>
<evidence type="ECO:0000313" key="2">
    <source>
        <dbReference type="EMBL" id="QEE50083.1"/>
    </source>
</evidence>
<protein>
    <submittedName>
        <fullName evidence="2">Uncharacterized protein</fullName>
    </submittedName>
</protein>
<dbReference type="KEGG" id="fak:FUA48_10980"/>
<proteinExistence type="predicted"/>
<keyword evidence="3" id="KW-1185">Reference proteome</keyword>
<accession>A0A5B9FRT9</accession>
<keyword evidence="1" id="KW-0175">Coiled coil</keyword>
<feature type="coiled-coil region" evidence="1">
    <location>
        <begin position="57"/>
        <end position="84"/>
    </location>
</feature>
<name>A0A5B9FRT9_9FLAO</name>
<dbReference type="AlphaFoldDB" id="A0A5B9FRT9"/>
<dbReference type="InterPro" id="IPR046679">
    <property type="entry name" value="DUF6549"/>
</dbReference>